<proteinExistence type="predicted"/>
<keyword evidence="3" id="KW-1185">Reference proteome</keyword>
<evidence type="ECO:0000313" key="3">
    <source>
        <dbReference type="Proteomes" id="UP001215598"/>
    </source>
</evidence>
<feature type="region of interest" description="Disordered" evidence="1">
    <location>
        <begin position="106"/>
        <end position="169"/>
    </location>
</feature>
<gene>
    <name evidence="2" type="ORF">B0H16DRAFT_1499405</name>
</gene>
<feature type="compositionally biased region" description="Basic and acidic residues" evidence="1">
    <location>
        <begin position="159"/>
        <end position="169"/>
    </location>
</feature>
<protein>
    <submittedName>
        <fullName evidence="2">Uncharacterized protein</fullName>
    </submittedName>
</protein>
<dbReference type="AlphaFoldDB" id="A0AAD7K750"/>
<dbReference type="EMBL" id="JARKIB010000005">
    <property type="protein sequence ID" value="KAJ7779614.1"/>
    <property type="molecule type" value="Genomic_DNA"/>
</dbReference>
<evidence type="ECO:0000256" key="1">
    <source>
        <dbReference type="SAM" id="MobiDB-lite"/>
    </source>
</evidence>
<name>A0AAD7K750_9AGAR</name>
<sequence length="169" mass="18610">MVKQTVRLNADERAICRVRYNELAKSMDAGSARGTNAICKAISGFYKDGDELETGSEYSPLLFPFGNQRAVHRHINEAHVDSADRAIAVRWVNKQGAAKRAQLRELLGLGEQDSGEEEGGTSEAEDEAEEEAPRRRSKRKATKAPAGKAKPAAKRRKVKAEVKSESEED</sequence>
<feature type="compositionally biased region" description="Acidic residues" evidence="1">
    <location>
        <begin position="113"/>
        <end position="130"/>
    </location>
</feature>
<comment type="caution">
    <text evidence="2">The sequence shown here is derived from an EMBL/GenBank/DDBJ whole genome shotgun (WGS) entry which is preliminary data.</text>
</comment>
<dbReference type="Proteomes" id="UP001215598">
    <property type="component" value="Unassembled WGS sequence"/>
</dbReference>
<evidence type="ECO:0000313" key="2">
    <source>
        <dbReference type="EMBL" id="KAJ7779614.1"/>
    </source>
</evidence>
<organism evidence="2 3">
    <name type="scientific">Mycena metata</name>
    <dbReference type="NCBI Taxonomy" id="1033252"/>
    <lineage>
        <taxon>Eukaryota</taxon>
        <taxon>Fungi</taxon>
        <taxon>Dikarya</taxon>
        <taxon>Basidiomycota</taxon>
        <taxon>Agaricomycotina</taxon>
        <taxon>Agaricomycetes</taxon>
        <taxon>Agaricomycetidae</taxon>
        <taxon>Agaricales</taxon>
        <taxon>Marasmiineae</taxon>
        <taxon>Mycenaceae</taxon>
        <taxon>Mycena</taxon>
    </lineage>
</organism>
<reference evidence="2" key="1">
    <citation type="submission" date="2023-03" db="EMBL/GenBank/DDBJ databases">
        <title>Massive genome expansion in bonnet fungi (Mycena s.s.) driven by repeated elements and novel gene families across ecological guilds.</title>
        <authorList>
            <consortium name="Lawrence Berkeley National Laboratory"/>
            <person name="Harder C.B."/>
            <person name="Miyauchi S."/>
            <person name="Viragh M."/>
            <person name="Kuo A."/>
            <person name="Thoen E."/>
            <person name="Andreopoulos B."/>
            <person name="Lu D."/>
            <person name="Skrede I."/>
            <person name="Drula E."/>
            <person name="Henrissat B."/>
            <person name="Morin E."/>
            <person name="Kohler A."/>
            <person name="Barry K."/>
            <person name="LaButti K."/>
            <person name="Morin E."/>
            <person name="Salamov A."/>
            <person name="Lipzen A."/>
            <person name="Mereny Z."/>
            <person name="Hegedus B."/>
            <person name="Baldrian P."/>
            <person name="Stursova M."/>
            <person name="Weitz H."/>
            <person name="Taylor A."/>
            <person name="Grigoriev I.V."/>
            <person name="Nagy L.G."/>
            <person name="Martin F."/>
            <person name="Kauserud H."/>
        </authorList>
    </citation>
    <scope>NUCLEOTIDE SEQUENCE</scope>
    <source>
        <strain evidence="2">CBHHK182m</strain>
    </source>
</reference>
<accession>A0AAD7K750</accession>